<proteinExistence type="predicted"/>
<dbReference type="EMBL" id="JAALLT010000001">
    <property type="protein sequence ID" value="NGP75021.1"/>
    <property type="molecule type" value="Genomic_DNA"/>
</dbReference>
<evidence type="ECO:0000313" key="2">
    <source>
        <dbReference type="Proteomes" id="UP000473278"/>
    </source>
</evidence>
<evidence type="ECO:0000313" key="1">
    <source>
        <dbReference type="EMBL" id="NGP75021.1"/>
    </source>
</evidence>
<accession>A0A6M1SI41</accession>
<organism evidence="1 2">
    <name type="scientific">Halalkalibaculum roseum</name>
    <dbReference type="NCBI Taxonomy" id="2709311"/>
    <lineage>
        <taxon>Bacteria</taxon>
        <taxon>Pseudomonadati</taxon>
        <taxon>Balneolota</taxon>
        <taxon>Balneolia</taxon>
        <taxon>Balneolales</taxon>
        <taxon>Balneolaceae</taxon>
        <taxon>Halalkalibaculum</taxon>
    </lineage>
</organism>
<comment type="caution">
    <text evidence="1">The sequence shown here is derived from an EMBL/GenBank/DDBJ whole genome shotgun (WGS) entry which is preliminary data.</text>
</comment>
<name>A0A6M1SI41_9BACT</name>
<dbReference type="AlphaFoldDB" id="A0A6M1SI41"/>
<protein>
    <submittedName>
        <fullName evidence="1">Uncharacterized protein</fullName>
    </submittedName>
</protein>
<reference evidence="1 2" key="1">
    <citation type="submission" date="2020-02" db="EMBL/GenBank/DDBJ databases">
        <title>Balneolaceae bacterium YR4-1, complete genome.</title>
        <authorList>
            <person name="Li Y."/>
            <person name="Wu S."/>
        </authorList>
    </citation>
    <scope>NUCLEOTIDE SEQUENCE [LARGE SCALE GENOMIC DNA]</scope>
    <source>
        <strain evidence="1 2">YR4-1</strain>
    </source>
</reference>
<gene>
    <name evidence="1" type="ORF">G3570_00130</name>
</gene>
<sequence>MASPLSKSQQSDFYNRSYLGLEPAPEYVVPESVVASVYRNFFLNVGEGQVVDKFSKDEDIVRPIHEKLQFLSEEHNIQLKDFLDIPKPKSSYLDKENYYGWQPLIPNMGVIVAPVRPSGSNPWNPGRMFTKVLSFGAGSEEELNSLLEECLDIFSIPETDNPIAQLLNKVFSNLSQQRKSIEEIELDRNFEIAQAAKQFNSERFPAIFLKADLKVLRDIKDKVSLRQWLSIIESYLRILLTSHARWVMHANMVVWNAFREKLDRNATSLNIVEKTFTGLKGFDINERLTSQIKSEVANYIYARIGINLALEHFPSSIQEFRSPGDYKQWIEQIEFNSEKKKKFDTAYEEITHEEINKINSKSGVGRNIHFFVKHLLGQRQVIHEKDKNYDQGYWTVKTGDYNAAPWIFKTGPVATLLLSSLSIDGKYGSALDISKTLSRFGWEINPDALALSDLGEAFNKLGITLDSPDGERGVIIKNPFSD</sequence>
<keyword evidence="2" id="KW-1185">Reference proteome</keyword>
<dbReference type="Proteomes" id="UP000473278">
    <property type="component" value="Unassembled WGS sequence"/>
</dbReference>
<dbReference type="RefSeq" id="WP_165138010.1">
    <property type="nucleotide sequence ID" value="NZ_JAALLT010000001.1"/>
</dbReference>